<dbReference type="CDD" id="cd03230">
    <property type="entry name" value="ABC_DR_subfamily_A"/>
    <property type="match status" value="1"/>
</dbReference>
<dbReference type="PANTHER" id="PTHR43038:SF3">
    <property type="entry name" value="ABC TRANSPORTER G FAMILY MEMBER 20 ISOFORM X1"/>
    <property type="match status" value="1"/>
</dbReference>
<sequence>MIVAEDINMKYRQVLKEIVALKNISLEVKEGEIFGLIGPDGAGKSTLFRILTTLLLPTGGKATVGGYDVINQYREVRNIVGYMPGKFSLYQDLSVEENLRFFASVFDTTIQANYDQVKDIYEQLAPFKNRKAGALSGGMKQKLGLCCALIHKPRVLFLDEPTTGVDPISRKEFWDVLKRLSKDGISVFVSTPYMDEARLCDRIGLIFHGGLLDVDTPNRLIGKHDKKLVAFRARDMYRLLKDIRKTPGVYSCFTFGDSLHTTFEENDFPVEEFTLSLKEAGYADVEWRDIKTGIEDYFMMLTNDISDGTGY</sequence>
<dbReference type="SMART" id="SM00382">
    <property type="entry name" value="AAA"/>
    <property type="match status" value="1"/>
</dbReference>
<evidence type="ECO:0000313" key="7">
    <source>
        <dbReference type="Proteomes" id="UP001302374"/>
    </source>
</evidence>
<protein>
    <submittedName>
        <fullName evidence="5">ABC transporter ATP-binding protein</fullName>
    </submittedName>
    <submittedName>
        <fullName evidence="4">ABC-type multidrug transport system ATPase subunit</fullName>
    </submittedName>
</protein>
<keyword evidence="7" id="KW-1185">Reference proteome</keyword>
<dbReference type="AlphaFoldDB" id="A0A7X6BKJ6"/>
<keyword evidence="2 5" id="KW-0067">ATP-binding</keyword>
<dbReference type="GO" id="GO:0016887">
    <property type="term" value="F:ATP hydrolysis activity"/>
    <property type="evidence" value="ECO:0007669"/>
    <property type="project" value="InterPro"/>
</dbReference>
<dbReference type="Gene3D" id="3.40.50.300">
    <property type="entry name" value="P-loop containing nucleotide triphosphate hydrolases"/>
    <property type="match status" value="1"/>
</dbReference>
<dbReference type="PROSITE" id="PS00211">
    <property type="entry name" value="ABC_TRANSPORTER_1"/>
    <property type="match status" value="1"/>
</dbReference>
<organism evidence="4 6">
    <name type="scientific">Butyricimonas paravirosa</name>
    <dbReference type="NCBI Taxonomy" id="1472417"/>
    <lineage>
        <taxon>Bacteria</taxon>
        <taxon>Pseudomonadati</taxon>
        <taxon>Bacteroidota</taxon>
        <taxon>Bacteroidia</taxon>
        <taxon>Bacteroidales</taxon>
        <taxon>Odoribacteraceae</taxon>
        <taxon>Butyricimonas</taxon>
    </lineage>
</organism>
<evidence type="ECO:0000256" key="2">
    <source>
        <dbReference type="ARBA" id="ARBA00022840"/>
    </source>
</evidence>
<reference evidence="5 7" key="1">
    <citation type="submission" date="2019-09" db="EMBL/GenBank/DDBJ databases">
        <title>Butyricimonas paravirosa DSM 105722 (=214-4 = JCM 18677 = CCUG 65563).</title>
        <authorList>
            <person name="Le Roy T."/>
            <person name="Cani P.D."/>
        </authorList>
    </citation>
    <scope>NUCLEOTIDE SEQUENCE [LARGE SCALE GENOMIC DNA]</scope>
    <source>
        <strain evidence="5 7">DSM 105722</strain>
    </source>
</reference>
<proteinExistence type="predicted"/>
<gene>
    <name evidence="5" type="ORF">F1644_19505</name>
    <name evidence="4" type="ORF">GGR15_002828</name>
</gene>
<evidence type="ECO:0000256" key="1">
    <source>
        <dbReference type="ARBA" id="ARBA00022741"/>
    </source>
</evidence>
<dbReference type="InterPro" id="IPR017871">
    <property type="entry name" value="ABC_transporter-like_CS"/>
</dbReference>
<evidence type="ECO:0000259" key="3">
    <source>
        <dbReference type="PROSITE" id="PS50893"/>
    </source>
</evidence>
<dbReference type="PANTHER" id="PTHR43038">
    <property type="entry name" value="ATP-BINDING CASSETTE, SUB-FAMILY H, MEMBER 1"/>
    <property type="match status" value="1"/>
</dbReference>
<dbReference type="SUPFAM" id="SSF52540">
    <property type="entry name" value="P-loop containing nucleoside triphosphate hydrolases"/>
    <property type="match status" value="1"/>
</dbReference>
<dbReference type="Pfam" id="PF00005">
    <property type="entry name" value="ABC_tran"/>
    <property type="match status" value="1"/>
</dbReference>
<dbReference type="Proteomes" id="UP000576368">
    <property type="component" value="Unassembled WGS sequence"/>
</dbReference>
<dbReference type="InterPro" id="IPR003593">
    <property type="entry name" value="AAA+_ATPase"/>
</dbReference>
<name>A0A7X6BKJ6_9BACT</name>
<evidence type="ECO:0000313" key="4">
    <source>
        <dbReference type="EMBL" id="NJC19196.1"/>
    </source>
</evidence>
<dbReference type="PROSITE" id="PS50893">
    <property type="entry name" value="ABC_TRANSPORTER_2"/>
    <property type="match status" value="1"/>
</dbReference>
<evidence type="ECO:0000313" key="5">
    <source>
        <dbReference type="EMBL" id="WOF14305.1"/>
    </source>
</evidence>
<accession>A0A7X6BKJ6</accession>
<dbReference type="InterPro" id="IPR027417">
    <property type="entry name" value="P-loop_NTPase"/>
</dbReference>
<dbReference type="InterPro" id="IPR003439">
    <property type="entry name" value="ABC_transporter-like_ATP-bd"/>
</dbReference>
<feature type="domain" description="ABC transporter" evidence="3">
    <location>
        <begin position="2"/>
        <end position="233"/>
    </location>
</feature>
<evidence type="ECO:0000313" key="6">
    <source>
        <dbReference type="Proteomes" id="UP000576368"/>
    </source>
</evidence>
<dbReference type="Proteomes" id="UP001302374">
    <property type="component" value="Chromosome"/>
</dbReference>
<dbReference type="EMBL" id="CP043839">
    <property type="protein sequence ID" value="WOF14305.1"/>
    <property type="molecule type" value="Genomic_DNA"/>
</dbReference>
<dbReference type="EMBL" id="JAATLI010000010">
    <property type="protein sequence ID" value="NJC19196.1"/>
    <property type="molecule type" value="Genomic_DNA"/>
</dbReference>
<keyword evidence="1" id="KW-0547">Nucleotide-binding</keyword>
<dbReference type="GO" id="GO:0005524">
    <property type="term" value="F:ATP binding"/>
    <property type="evidence" value="ECO:0007669"/>
    <property type="project" value="UniProtKB-KW"/>
</dbReference>
<reference evidence="4 6" key="2">
    <citation type="submission" date="2020-03" db="EMBL/GenBank/DDBJ databases">
        <title>Genomic Encyclopedia of Type Strains, Phase IV (KMG-IV): sequencing the most valuable type-strain genomes for metagenomic binning, comparative biology and taxonomic classification.</title>
        <authorList>
            <person name="Goeker M."/>
        </authorList>
    </citation>
    <scope>NUCLEOTIDE SEQUENCE [LARGE SCALE GENOMIC DNA]</scope>
    <source>
        <strain evidence="4 6">DSM 105722</strain>
    </source>
</reference>